<sequence>MIILRDRIPHFKLTKPQKLSVADMKKKASSSSTTMAFQRGDRVEISSIEEGFEGSYYTANIIARLSKKEYIIQYRTLLKEDGFGPLREVVSADQIQPLPPQIPVTGFSLGDAVDAYEKDGWWAGKIRFIKTGLMVLGFLPKDKVQALLRVRS</sequence>
<name>A0AA35Y9E3_LACSI</name>
<protein>
    <recommendedName>
        <fullName evidence="1">Agenet domain-containing protein</fullName>
    </recommendedName>
</protein>
<evidence type="ECO:0000313" key="2">
    <source>
        <dbReference type="EMBL" id="CAI9272144.1"/>
    </source>
</evidence>
<dbReference type="PANTHER" id="PTHR31917:SF148">
    <property type="entry name" value="DUF724 DOMAIN-CONTAINING PROTEIN 2"/>
    <property type="match status" value="1"/>
</dbReference>
<dbReference type="AlphaFoldDB" id="A0AA35Y9E3"/>
<dbReference type="Proteomes" id="UP001177003">
    <property type="component" value="Chromosome 2"/>
</dbReference>
<organism evidence="2 3">
    <name type="scientific">Lactuca saligna</name>
    <name type="common">Willowleaf lettuce</name>
    <dbReference type="NCBI Taxonomy" id="75948"/>
    <lineage>
        <taxon>Eukaryota</taxon>
        <taxon>Viridiplantae</taxon>
        <taxon>Streptophyta</taxon>
        <taxon>Embryophyta</taxon>
        <taxon>Tracheophyta</taxon>
        <taxon>Spermatophyta</taxon>
        <taxon>Magnoliopsida</taxon>
        <taxon>eudicotyledons</taxon>
        <taxon>Gunneridae</taxon>
        <taxon>Pentapetalae</taxon>
        <taxon>asterids</taxon>
        <taxon>campanulids</taxon>
        <taxon>Asterales</taxon>
        <taxon>Asteraceae</taxon>
        <taxon>Cichorioideae</taxon>
        <taxon>Cichorieae</taxon>
        <taxon>Lactucinae</taxon>
        <taxon>Lactuca</taxon>
    </lineage>
</organism>
<dbReference type="InterPro" id="IPR008395">
    <property type="entry name" value="Agenet-like_dom"/>
</dbReference>
<feature type="domain" description="Agenet" evidence="1">
    <location>
        <begin position="35"/>
        <end position="103"/>
    </location>
</feature>
<dbReference type="Pfam" id="PF05641">
    <property type="entry name" value="Agenet"/>
    <property type="match status" value="1"/>
</dbReference>
<evidence type="ECO:0000313" key="3">
    <source>
        <dbReference type="Proteomes" id="UP001177003"/>
    </source>
</evidence>
<proteinExistence type="predicted"/>
<gene>
    <name evidence="2" type="ORF">LSALG_LOCUS12386</name>
</gene>
<reference evidence="2" key="1">
    <citation type="submission" date="2023-04" db="EMBL/GenBank/DDBJ databases">
        <authorList>
            <person name="Vijverberg K."/>
            <person name="Xiong W."/>
            <person name="Schranz E."/>
        </authorList>
    </citation>
    <scope>NUCLEOTIDE SEQUENCE</scope>
</reference>
<dbReference type="CDD" id="cd20405">
    <property type="entry name" value="Tudor_Agenet_AtDUF_rpt1_3"/>
    <property type="match status" value="1"/>
</dbReference>
<dbReference type="PANTHER" id="PTHR31917">
    <property type="entry name" value="AGENET DOMAIN-CONTAINING PROTEIN-RELATED"/>
    <property type="match status" value="1"/>
</dbReference>
<keyword evidence="3" id="KW-1185">Reference proteome</keyword>
<evidence type="ECO:0000259" key="1">
    <source>
        <dbReference type="SMART" id="SM00743"/>
    </source>
</evidence>
<dbReference type="EMBL" id="OX465078">
    <property type="protein sequence ID" value="CAI9272144.1"/>
    <property type="molecule type" value="Genomic_DNA"/>
</dbReference>
<dbReference type="SMART" id="SM00743">
    <property type="entry name" value="Agenet"/>
    <property type="match status" value="1"/>
</dbReference>
<dbReference type="InterPro" id="IPR014002">
    <property type="entry name" value="Agenet_dom_plant"/>
</dbReference>
<dbReference type="Gene3D" id="2.30.30.140">
    <property type="match status" value="1"/>
</dbReference>
<accession>A0AA35Y9E3</accession>